<dbReference type="PANTHER" id="PTHR43611:SF3">
    <property type="entry name" value="FLAVIN MONONUCLEOTIDE HYDROLASE 1, CHLOROPLATIC"/>
    <property type="match status" value="1"/>
</dbReference>
<keyword evidence="1" id="KW-0378">Hydrolase</keyword>
<dbReference type="InterPro" id="IPR036412">
    <property type="entry name" value="HAD-like_sf"/>
</dbReference>
<dbReference type="PANTHER" id="PTHR43611">
    <property type="entry name" value="ALPHA-D-GLUCOSE 1-PHOSPHATE PHOSPHATASE"/>
    <property type="match status" value="1"/>
</dbReference>
<dbReference type="Proteomes" id="UP000004162">
    <property type="component" value="Unassembled WGS sequence"/>
</dbReference>
<gene>
    <name evidence="1" type="ORF">CferDRAFT_0713</name>
</gene>
<dbReference type="Gene3D" id="3.40.50.1000">
    <property type="entry name" value="HAD superfamily/HAD-like"/>
    <property type="match status" value="1"/>
</dbReference>
<dbReference type="EMBL" id="AASE01000013">
    <property type="protein sequence ID" value="EAT58789.1"/>
    <property type="molecule type" value="Genomic_DNA"/>
</dbReference>
<dbReference type="RefSeq" id="WP_006366625.1">
    <property type="nucleotide sequence ID" value="NZ_AASE01000013.1"/>
</dbReference>
<dbReference type="Pfam" id="PF00702">
    <property type="entry name" value="Hydrolase"/>
    <property type="match status" value="1"/>
</dbReference>
<proteinExistence type="predicted"/>
<dbReference type="AlphaFoldDB" id="Q0YR01"/>
<name>Q0YR01_9CHLB</name>
<protein>
    <submittedName>
        <fullName evidence="1">Haloacid dehalogenase-like hydrolase</fullName>
    </submittedName>
</protein>
<dbReference type="InterPro" id="IPR006439">
    <property type="entry name" value="HAD-SF_hydro_IA"/>
</dbReference>
<dbReference type="InterPro" id="IPR023198">
    <property type="entry name" value="PGP-like_dom2"/>
</dbReference>
<dbReference type="GO" id="GO:0016787">
    <property type="term" value="F:hydrolase activity"/>
    <property type="evidence" value="ECO:0007669"/>
    <property type="project" value="UniProtKB-KW"/>
</dbReference>
<sequence length="194" mass="21911">MSIILLDIGNVLVSVDFLSFCRGVLPDGSADEQSICQKYCQGERKSRFDRGMIAPYDYMAMIEADPATQSSSSLEIRVKWQNIFTPMHGAEDGVEILGREHRLWIMSDTDPLHFAFLLNNFPLLKGRERYYLSYEHGVLKNSPEAFRNVLSDSGVPAEEFLLIDDRPENCKAASEAGIRSIRFTSWPEILAAIT</sequence>
<dbReference type="OrthoDB" id="9797415at2"/>
<accession>Q0YR01</accession>
<comment type="caution">
    <text evidence="1">The sequence shown here is derived from an EMBL/GenBank/DDBJ whole genome shotgun (WGS) entry which is preliminary data.</text>
</comment>
<reference evidence="1 2" key="1">
    <citation type="submission" date="2006-07" db="EMBL/GenBank/DDBJ databases">
        <title>Annotation of the draft genome assembly of Chlorobium ferroxidans DSM 13031.</title>
        <authorList>
            <consortium name="US DOE Joint Genome Institute (JGI-ORNL)"/>
            <person name="Larimer F."/>
            <person name="Land M."/>
            <person name="Hauser L."/>
        </authorList>
    </citation>
    <scope>NUCLEOTIDE SEQUENCE [LARGE SCALE GENOMIC DNA]</scope>
    <source>
        <strain evidence="1 2">DSM 13031</strain>
    </source>
</reference>
<dbReference type="SUPFAM" id="SSF56784">
    <property type="entry name" value="HAD-like"/>
    <property type="match status" value="1"/>
</dbReference>
<dbReference type="InterPro" id="IPR023214">
    <property type="entry name" value="HAD_sf"/>
</dbReference>
<dbReference type="Gene3D" id="1.10.150.240">
    <property type="entry name" value="Putative phosphatase, domain 2"/>
    <property type="match status" value="1"/>
</dbReference>
<evidence type="ECO:0000313" key="1">
    <source>
        <dbReference type="EMBL" id="EAT58789.1"/>
    </source>
</evidence>
<keyword evidence="2" id="KW-1185">Reference proteome</keyword>
<organism evidence="1 2">
    <name type="scientific">Chlorobium ferrooxidans DSM 13031</name>
    <dbReference type="NCBI Taxonomy" id="377431"/>
    <lineage>
        <taxon>Bacteria</taxon>
        <taxon>Pseudomonadati</taxon>
        <taxon>Chlorobiota</taxon>
        <taxon>Chlorobiia</taxon>
        <taxon>Chlorobiales</taxon>
        <taxon>Chlorobiaceae</taxon>
        <taxon>Chlorobium/Pelodictyon group</taxon>
        <taxon>Chlorobium</taxon>
    </lineage>
</organism>
<dbReference type="NCBIfam" id="TIGR01509">
    <property type="entry name" value="HAD-SF-IA-v3"/>
    <property type="match status" value="1"/>
</dbReference>
<evidence type="ECO:0000313" key="2">
    <source>
        <dbReference type="Proteomes" id="UP000004162"/>
    </source>
</evidence>
<reference evidence="1 2" key="2">
    <citation type="submission" date="2006-07" db="EMBL/GenBank/DDBJ databases">
        <title>Sequencing of the draft genome and assembly of Chlorobium ferroxidans DSM 13031.</title>
        <authorList>
            <consortium name="US DOE Joint Genome Institute (JGI-PGF)"/>
            <person name="Copeland A."/>
            <person name="Lucas S."/>
            <person name="Lapidus A."/>
            <person name="Barry K."/>
            <person name="Glavina del Rio T."/>
            <person name="Dalin E."/>
            <person name="Tice H."/>
            <person name="Bruce D."/>
            <person name="Pitluck S."/>
            <person name="Richardson P."/>
        </authorList>
    </citation>
    <scope>NUCLEOTIDE SEQUENCE [LARGE SCALE GENOMIC DNA]</scope>
    <source>
        <strain evidence="1 2">DSM 13031</strain>
    </source>
</reference>